<dbReference type="Pfam" id="PF03816">
    <property type="entry name" value="LytR_cpsA_psr"/>
    <property type="match status" value="1"/>
</dbReference>
<sequence length="319" mass="32504">MTLEGGDAAMEAVLASVYAGRPAVEGSATVGTWKGEKVAVVTSSDDATLLVGAGSAWSVVGGWWPSLSKPAQLGTGPRHVLVIGSDARVGEPLKGTRGDTLQLVGIDTVGGAGVMGLPRDIWAEMPNGGHAKINAAFAFGGGKGQQQAVTGVTGIPIEGYVAVGFDGFEKIVDEAGGIPITVPKALRGAGGVGIIGAGAQVLTGAQALGYARERKTLPDGDFGRSRHQGDLILAAAIKARLEGVSSVPAHLTTVSRYADTNLTAAQALTWAAAFHKVDPTKVGRTVATGGFGWSKDRQSIVIPSAQSRAAFVRFRSGRL</sequence>
<name>A0A512SXI5_9MICO</name>
<accession>A0A512SXI5</accession>
<dbReference type="InterPro" id="IPR050922">
    <property type="entry name" value="LytR/CpsA/Psr_CW_biosynth"/>
</dbReference>
<comment type="similarity">
    <text evidence="1">Belongs to the LytR/CpsA/Psr (LCP) family.</text>
</comment>
<dbReference type="AlphaFoldDB" id="A0A512SXI5"/>
<dbReference type="InterPro" id="IPR004474">
    <property type="entry name" value="LytR_CpsA_psr"/>
</dbReference>
<dbReference type="PANTHER" id="PTHR33392">
    <property type="entry name" value="POLYISOPRENYL-TEICHOIC ACID--PEPTIDOGLYCAN TEICHOIC ACID TRANSFERASE TAGU"/>
    <property type="match status" value="1"/>
</dbReference>
<dbReference type="Gene3D" id="3.40.630.190">
    <property type="entry name" value="LCP protein"/>
    <property type="match status" value="1"/>
</dbReference>
<feature type="domain" description="Cell envelope-related transcriptional attenuator" evidence="2">
    <location>
        <begin position="99"/>
        <end position="235"/>
    </location>
</feature>
<evidence type="ECO:0000256" key="1">
    <source>
        <dbReference type="ARBA" id="ARBA00006068"/>
    </source>
</evidence>
<dbReference type="NCBIfam" id="TIGR00350">
    <property type="entry name" value="lytR_cpsA_psr"/>
    <property type="match status" value="1"/>
</dbReference>
<comment type="caution">
    <text evidence="3">The sequence shown here is derived from an EMBL/GenBank/DDBJ whole genome shotgun (WGS) entry which is preliminary data.</text>
</comment>
<evidence type="ECO:0000313" key="3">
    <source>
        <dbReference type="EMBL" id="GEQ12682.1"/>
    </source>
</evidence>
<evidence type="ECO:0000259" key="2">
    <source>
        <dbReference type="Pfam" id="PF03816"/>
    </source>
</evidence>
<dbReference type="PANTHER" id="PTHR33392:SF6">
    <property type="entry name" value="POLYISOPRENYL-TEICHOIC ACID--PEPTIDOGLYCAN TEICHOIC ACID TRANSFERASE TAGU"/>
    <property type="match status" value="1"/>
</dbReference>
<dbReference type="EMBL" id="BKBA01000003">
    <property type="protein sequence ID" value="GEQ12682.1"/>
    <property type="molecule type" value="Genomic_DNA"/>
</dbReference>
<gene>
    <name evidence="3" type="ORF">KLO01_07290</name>
</gene>
<organism evidence="3 4">
    <name type="scientific">Knoellia locipacati</name>
    <dbReference type="NCBI Taxonomy" id="882824"/>
    <lineage>
        <taxon>Bacteria</taxon>
        <taxon>Bacillati</taxon>
        <taxon>Actinomycetota</taxon>
        <taxon>Actinomycetes</taxon>
        <taxon>Micrococcales</taxon>
        <taxon>Intrasporangiaceae</taxon>
        <taxon>Knoellia</taxon>
    </lineage>
</organism>
<keyword evidence="4" id="KW-1185">Reference proteome</keyword>
<evidence type="ECO:0000313" key="4">
    <source>
        <dbReference type="Proteomes" id="UP000321793"/>
    </source>
</evidence>
<dbReference type="Proteomes" id="UP000321793">
    <property type="component" value="Unassembled WGS sequence"/>
</dbReference>
<protein>
    <recommendedName>
        <fullName evidence="2">Cell envelope-related transcriptional attenuator domain-containing protein</fullName>
    </recommendedName>
</protein>
<reference evidence="3 4" key="1">
    <citation type="submission" date="2019-07" db="EMBL/GenBank/DDBJ databases">
        <title>Whole genome shotgun sequence of Knoellia locipacati NBRC 109775.</title>
        <authorList>
            <person name="Hosoyama A."/>
            <person name="Uohara A."/>
            <person name="Ohji S."/>
            <person name="Ichikawa N."/>
        </authorList>
    </citation>
    <scope>NUCLEOTIDE SEQUENCE [LARGE SCALE GENOMIC DNA]</scope>
    <source>
        <strain evidence="3 4">NBRC 109775</strain>
    </source>
</reference>
<proteinExistence type="inferred from homology"/>